<keyword evidence="1" id="KW-0999">Mitochondrion inner membrane</keyword>
<organism evidence="2 3">
    <name type="scientific">Diutina rugosa</name>
    <name type="common">Yeast</name>
    <name type="synonym">Candida rugosa</name>
    <dbReference type="NCBI Taxonomy" id="5481"/>
    <lineage>
        <taxon>Eukaryota</taxon>
        <taxon>Fungi</taxon>
        <taxon>Dikarya</taxon>
        <taxon>Ascomycota</taxon>
        <taxon>Saccharomycotina</taxon>
        <taxon>Pichiomycetes</taxon>
        <taxon>Debaryomycetaceae</taxon>
        <taxon>Diutina</taxon>
    </lineage>
</organism>
<dbReference type="Proteomes" id="UP000449547">
    <property type="component" value="Unassembled WGS sequence"/>
</dbReference>
<dbReference type="PANTHER" id="PTHR28268:SF1">
    <property type="entry name" value="MICOS SUBUNIT MIC26"/>
    <property type="match status" value="1"/>
</dbReference>
<keyword evidence="3" id="KW-1185">Reference proteome</keyword>
<reference evidence="2 3" key="1">
    <citation type="submission" date="2019-07" db="EMBL/GenBank/DDBJ databases">
        <title>Genome assembly of two rare yeast pathogens: Diutina rugosa and Trichomonascus ciferrii.</title>
        <authorList>
            <person name="Mixao V."/>
            <person name="Saus E."/>
            <person name="Hansen A."/>
            <person name="Lass-Flor C."/>
            <person name="Gabaldon T."/>
        </authorList>
    </citation>
    <scope>NUCLEOTIDE SEQUENCE [LARGE SCALE GENOMIC DNA]</scope>
    <source>
        <strain evidence="2 3">CBS 613</strain>
    </source>
</reference>
<dbReference type="OMA" id="QMIFNES"/>
<keyword evidence="1" id="KW-0472">Membrane</keyword>
<evidence type="ECO:0000313" key="3">
    <source>
        <dbReference type="Proteomes" id="UP000449547"/>
    </source>
</evidence>
<comment type="subunit">
    <text evidence="1">Component of the mitochondrial contact site and cristae organizing system (MICOS) complex.</text>
</comment>
<proteinExistence type="predicted"/>
<dbReference type="EMBL" id="SWFT01000149">
    <property type="protein sequence ID" value="KAA8897927.1"/>
    <property type="molecule type" value="Genomic_DNA"/>
</dbReference>
<evidence type="ECO:0000256" key="1">
    <source>
        <dbReference type="RuleBase" id="RU363021"/>
    </source>
</evidence>
<dbReference type="AlphaFoldDB" id="A0A642UHK8"/>
<name>A0A642UHK8_DIURU</name>
<dbReference type="PANTHER" id="PTHR28268">
    <property type="entry name" value="MICOS SUBUNIT MIC26"/>
    <property type="match status" value="1"/>
</dbReference>
<dbReference type="RefSeq" id="XP_034010184.1">
    <property type="nucleotide sequence ID" value="XM_034157691.1"/>
</dbReference>
<sequence length="242" mass="26530">MSRIVKVGIPVVAGLWASQSHAVVRNESKRNFYEDDANVVPKPGSVVPAAGTEVQAVGTSTVVDGTSVRSARFLERVFRSVRQELEDVYLTLRSKGDEAYSSLNSAERQVTSTVSGLHARQEDLFPNSVYILIAGLAGNIAARKHGVVAKVTLPVLFGTVAFRYFLPQTFANTTHYLWEVEQRNFPEVAAKSSELAKHTHELVDDVEKGAEHSKQFVNDTVAGLRRKVADVTGLHIDEVSKK</sequence>
<protein>
    <recommendedName>
        <fullName evidence="1">MICOS complex subunit</fullName>
    </recommendedName>
</protein>
<comment type="caution">
    <text evidence="2">The sequence shown here is derived from an EMBL/GenBank/DDBJ whole genome shotgun (WGS) entry which is preliminary data.</text>
</comment>
<dbReference type="InterPro" id="IPR019166">
    <property type="entry name" value="MIC26/MIC27"/>
</dbReference>
<gene>
    <name evidence="2" type="ORF">DIURU_004780</name>
</gene>
<comment type="subcellular location">
    <subcellularLocation>
        <location evidence="1">Mitochondrion inner membrane</location>
    </subcellularLocation>
</comment>
<dbReference type="VEuPathDB" id="FungiDB:DIURU_004780"/>
<evidence type="ECO:0000313" key="2">
    <source>
        <dbReference type="EMBL" id="KAA8897927.1"/>
    </source>
</evidence>
<keyword evidence="1" id="KW-0496">Mitochondrion</keyword>
<dbReference type="InterPro" id="IPR033181">
    <property type="entry name" value="Mic26_fungi"/>
</dbReference>
<comment type="function">
    <text evidence="1">Component of the MICOS complex, a large protein complex of the mitochondrial inner membrane that plays crucial roles in the maintenance of crista junctions, inner membrane architecture, and formation of contact sites to the outer membrane.</text>
</comment>
<dbReference type="OrthoDB" id="2399148at2759"/>
<dbReference type="GO" id="GO:0042407">
    <property type="term" value="P:cristae formation"/>
    <property type="evidence" value="ECO:0007669"/>
    <property type="project" value="InterPro"/>
</dbReference>
<dbReference type="Pfam" id="PF09769">
    <property type="entry name" value="ApoO"/>
    <property type="match status" value="1"/>
</dbReference>
<dbReference type="GO" id="GO:0061617">
    <property type="term" value="C:MICOS complex"/>
    <property type="evidence" value="ECO:0007669"/>
    <property type="project" value="UniProtKB-UniRule"/>
</dbReference>
<accession>A0A642UHK8</accession>
<dbReference type="GO" id="GO:0044284">
    <property type="term" value="C:mitochondrial crista junction"/>
    <property type="evidence" value="ECO:0007669"/>
    <property type="project" value="TreeGrafter"/>
</dbReference>
<dbReference type="GeneID" id="54783431"/>